<evidence type="ECO:0000313" key="2">
    <source>
        <dbReference type="Proteomes" id="UP001054945"/>
    </source>
</evidence>
<dbReference type="AlphaFoldDB" id="A0AAV4SGJ1"/>
<sequence length="77" mass="8725">MLTNETTSGKGVNKWFLKRIICVAFMHASPPKAHPPLSSKSNDEYDRQCRTDGIVKDNYLSGPADDFTRLRLPLINF</sequence>
<accession>A0AAV4SGJ1</accession>
<organism evidence="1 2">
    <name type="scientific">Caerostris extrusa</name>
    <name type="common">Bark spider</name>
    <name type="synonym">Caerostris bankana</name>
    <dbReference type="NCBI Taxonomy" id="172846"/>
    <lineage>
        <taxon>Eukaryota</taxon>
        <taxon>Metazoa</taxon>
        <taxon>Ecdysozoa</taxon>
        <taxon>Arthropoda</taxon>
        <taxon>Chelicerata</taxon>
        <taxon>Arachnida</taxon>
        <taxon>Araneae</taxon>
        <taxon>Araneomorphae</taxon>
        <taxon>Entelegynae</taxon>
        <taxon>Araneoidea</taxon>
        <taxon>Araneidae</taxon>
        <taxon>Caerostris</taxon>
    </lineage>
</organism>
<reference evidence="1 2" key="1">
    <citation type="submission" date="2021-06" db="EMBL/GenBank/DDBJ databases">
        <title>Caerostris extrusa draft genome.</title>
        <authorList>
            <person name="Kono N."/>
            <person name="Arakawa K."/>
        </authorList>
    </citation>
    <scope>NUCLEOTIDE SEQUENCE [LARGE SCALE GENOMIC DNA]</scope>
</reference>
<evidence type="ECO:0000313" key="1">
    <source>
        <dbReference type="EMBL" id="GIY30978.1"/>
    </source>
</evidence>
<proteinExistence type="predicted"/>
<name>A0AAV4SGJ1_CAEEX</name>
<keyword evidence="2" id="KW-1185">Reference proteome</keyword>
<protein>
    <submittedName>
        <fullName evidence="1">Uncharacterized protein</fullName>
    </submittedName>
</protein>
<gene>
    <name evidence="1" type="ORF">CEXT_185561</name>
</gene>
<comment type="caution">
    <text evidence="1">The sequence shown here is derived from an EMBL/GenBank/DDBJ whole genome shotgun (WGS) entry which is preliminary data.</text>
</comment>
<dbReference type="Proteomes" id="UP001054945">
    <property type="component" value="Unassembled WGS sequence"/>
</dbReference>
<dbReference type="EMBL" id="BPLR01009302">
    <property type="protein sequence ID" value="GIY30978.1"/>
    <property type="molecule type" value="Genomic_DNA"/>
</dbReference>